<protein>
    <recommendedName>
        <fullName evidence="10">Protein TonB</fullName>
    </recommendedName>
</protein>
<dbReference type="InterPro" id="IPR037682">
    <property type="entry name" value="TonB_C"/>
</dbReference>
<sequence length="225" mass="23587">MYAPRYTGSPRFNPGGLAAAIGINGGVVVALMLAVPYVAHKTPTPPLIGETIALPPLPPEPTPPPKTEARVEPRPTPPIAAPHPIVEHPLAEGPVTATDTLVPVLPGDGGVLGGTGTGVTPRATPTPPAPVIVAPGIDPRYAGDFQPLYPSAEQRMGRSGKVTVRVLIGTDGRVKQVEPVSATSDAFLRATTDQAKRRWRFTPGTRDGVAQEAWRTMTVTFVLQE</sequence>
<evidence type="ECO:0000256" key="10">
    <source>
        <dbReference type="RuleBase" id="RU362123"/>
    </source>
</evidence>
<dbReference type="GO" id="GO:0098797">
    <property type="term" value="C:plasma membrane protein complex"/>
    <property type="evidence" value="ECO:0007669"/>
    <property type="project" value="TreeGrafter"/>
</dbReference>
<comment type="function">
    <text evidence="10">Interacts with outer membrane receptor proteins that carry out high-affinity binding and energy dependent uptake into the periplasmic space of specific substrates. It could act to transduce energy from the cytoplasmic membrane to specific energy-requiring processes in the outer membrane, resulting in the release into the periplasm of ligands bound by these outer membrane proteins.</text>
</comment>
<dbReference type="GO" id="GO:0031992">
    <property type="term" value="F:energy transducer activity"/>
    <property type="evidence" value="ECO:0007669"/>
    <property type="project" value="InterPro"/>
</dbReference>
<dbReference type="Gene3D" id="3.30.1150.10">
    <property type="match status" value="1"/>
</dbReference>
<organism evidence="13 14">
    <name type="scientific">Sphingomonas abaci</name>
    <dbReference type="NCBI Taxonomy" id="237611"/>
    <lineage>
        <taxon>Bacteria</taxon>
        <taxon>Pseudomonadati</taxon>
        <taxon>Pseudomonadota</taxon>
        <taxon>Alphaproteobacteria</taxon>
        <taxon>Sphingomonadales</taxon>
        <taxon>Sphingomonadaceae</taxon>
        <taxon>Sphingomonas</taxon>
    </lineage>
</organism>
<feature type="domain" description="TonB C-terminal" evidence="12">
    <location>
        <begin position="134"/>
        <end position="225"/>
    </location>
</feature>
<evidence type="ECO:0000256" key="8">
    <source>
        <dbReference type="ARBA" id="ARBA00022989"/>
    </source>
</evidence>
<proteinExistence type="inferred from homology"/>
<accession>A0A7W7AJH9</accession>
<dbReference type="SUPFAM" id="SSF74653">
    <property type="entry name" value="TolA/TonB C-terminal domain"/>
    <property type="match status" value="1"/>
</dbReference>
<feature type="region of interest" description="Disordered" evidence="11">
    <location>
        <begin position="51"/>
        <end position="73"/>
    </location>
</feature>
<keyword evidence="14" id="KW-1185">Reference proteome</keyword>
<dbReference type="AlphaFoldDB" id="A0A7W7AJH9"/>
<dbReference type="GO" id="GO:0055085">
    <property type="term" value="P:transmembrane transport"/>
    <property type="evidence" value="ECO:0007669"/>
    <property type="project" value="InterPro"/>
</dbReference>
<evidence type="ECO:0000256" key="9">
    <source>
        <dbReference type="ARBA" id="ARBA00023136"/>
    </source>
</evidence>
<evidence type="ECO:0000259" key="12">
    <source>
        <dbReference type="PROSITE" id="PS52015"/>
    </source>
</evidence>
<feature type="transmembrane region" description="Helical" evidence="10">
    <location>
        <begin position="16"/>
        <end position="39"/>
    </location>
</feature>
<name>A0A7W7AJH9_9SPHN</name>
<evidence type="ECO:0000256" key="2">
    <source>
        <dbReference type="ARBA" id="ARBA00006555"/>
    </source>
</evidence>
<dbReference type="PANTHER" id="PTHR33446:SF2">
    <property type="entry name" value="PROTEIN TONB"/>
    <property type="match status" value="1"/>
</dbReference>
<dbReference type="RefSeq" id="WP_184114756.1">
    <property type="nucleotide sequence ID" value="NZ_JACHNY010000004.1"/>
</dbReference>
<keyword evidence="6 10" id="KW-0812">Transmembrane</keyword>
<dbReference type="InterPro" id="IPR003538">
    <property type="entry name" value="TonB"/>
</dbReference>
<dbReference type="NCBIfam" id="TIGR01352">
    <property type="entry name" value="tonB_Cterm"/>
    <property type="match status" value="1"/>
</dbReference>
<evidence type="ECO:0000256" key="4">
    <source>
        <dbReference type="ARBA" id="ARBA00022475"/>
    </source>
</evidence>
<dbReference type="PANTHER" id="PTHR33446">
    <property type="entry name" value="PROTEIN TONB-RELATED"/>
    <property type="match status" value="1"/>
</dbReference>
<evidence type="ECO:0000313" key="13">
    <source>
        <dbReference type="EMBL" id="MBB4618216.1"/>
    </source>
</evidence>
<keyword evidence="7 10" id="KW-0653">Protein transport</keyword>
<dbReference type="Proteomes" id="UP000574769">
    <property type="component" value="Unassembled WGS sequence"/>
</dbReference>
<keyword evidence="4 10" id="KW-1003">Cell membrane</keyword>
<keyword evidence="9 10" id="KW-0472">Membrane</keyword>
<evidence type="ECO:0000256" key="3">
    <source>
        <dbReference type="ARBA" id="ARBA00022448"/>
    </source>
</evidence>
<dbReference type="GO" id="GO:0015031">
    <property type="term" value="P:protein transport"/>
    <property type="evidence" value="ECO:0007669"/>
    <property type="project" value="UniProtKB-UniRule"/>
</dbReference>
<keyword evidence="10" id="KW-0735">Signal-anchor</keyword>
<dbReference type="PRINTS" id="PR01374">
    <property type="entry name" value="TONBPROTEIN"/>
</dbReference>
<dbReference type="InterPro" id="IPR051045">
    <property type="entry name" value="TonB-dependent_transducer"/>
</dbReference>
<comment type="caution">
    <text evidence="13">The sequence shown here is derived from an EMBL/GenBank/DDBJ whole genome shotgun (WGS) entry which is preliminary data.</text>
</comment>
<keyword evidence="3 10" id="KW-0813">Transport</keyword>
<keyword evidence="8 10" id="KW-1133">Transmembrane helix</keyword>
<dbReference type="Pfam" id="PF03544">
    <property type="entry name" value="TonB_C"/>
    <property type="match status" value="1"/>
</dbReference>
<evidence type="ECO:0000313" key="14">
    <source>
        <dbReference type="Proteomes" id="UP000574769"/>
    </source>
</evidence>
<feature type="compositionally biased region" description="Pro residues" evidence="11">
    <location>
        <begin position="55"/>
        <end position="66"/>
    </location>
</feature>
<evidence type="ECO:0000256" key="7">
    <source>
        <dbReference type="ARBA" id="ARBA00022927"/>
    </source>
</evidence>
<reference evidence="13 14" key="1">
    <citation type="submission" date="2020-08" db="EMBL/GenBank/DDBJ databases">
        <title>Genomic Encyclopedia of Type Strains, Phase IV (KMG-IV): sequencing the most valuable type-strain genomes for metagenomic binning, comparative biology and taxonomic classification.</title>
        <authorList>
            <person name="Goeker M."/>
        </authorList>
    </citation>
    <scope>NUCLEOTIDE SEQUENCE [LARGE SCALE GENOMIC DNA]</scope>
    <source>
        <strain evidence="13 14">DSM 15867</strain>
    </source>
</reference>
<comment type="subcellular location">
    <subcellularLocation>
        <location evidence="1 10">Cell inner membrane</location>
        <topology evidence="1 10">Single-pass membrane protein</topology>
        <orientation evidence="1 10">Periplasmic side</orientation>
    </subcellularLocation>
</comment>
<dbReference type="InterPro" id="IPR006260">
    <property type="entry name" value="TonB/TolA_C"/>
</dbReference>
<dbReference type="GO" id="GO:0015891">
    <property type="term" value="P:siderophore transport"/>
    <property type="evidence" value="ECO:0007669"/>
    <property type="project" value="InterPro"/>
</dbReference>
<comment type="similarity">
    <text evidence="2 10">Belongs to the TonB family.</text>
</comment>
<evidence type="ECO:0000256" key="1">
    <source>
        <dbReference type="ARBA" id="ARBA00004383"/>
    </source>
</evidence>
<gene>
    <name evidence="13" type="ORF">GGQ96_002352</name>
</gene>
<evidence type="ECO:0000256" key="5">
    <source>
        <dbReference type="ARBA" id="ARBA00022519"/>
    </source>
</evidence>
<keyword evidence="5 10" id="KW-0997">Cell inner membrane</keyword>
<evidence type="ECO:0000256" key="11">
    <source>
        <dbReference type="SAM" id="MobiDB-lite"/>
    </source>
</evidence>
<dbReference type="EMBL" id="JACHNY010000004">
    <property type="protein sequence ID" value="MBB4618216.1"/>
    <property type="molecule type" value="Genomic_DNA"/>
</dbReference>
<dbReference type="PROSITE" id="PS52015">
    <property type="entry name" value="TONB_CTD"/>
    <property type="match status" value="1"/>
</dbReference>
<dbReference type="GO" id="GO:0030288">
    <property type="term" value="C:outer membrane-bounded periplasmic space"/>
    <property type="evidence" value="ECO:0007669"/>
    <property type="project" value="InterPro"/>
</dbReference>
<evidence type="ECO:0000256" key="6">
    <source>
        <dbReference type="ARBA" id="ARBA00022692"/>
    </source>
</evidence>